<dbReference type="InterPro" id="IPR050516">
    <property type="entry name" value="Olfactory_GPCR"/>
</dbReference>
<evidence type="ECO:0000313" key="13">
    <source>
        <dbReference type="EMBL" id="DBA25558.1"/>
    </source>
</evidence>
<evidence type="ECO:0000313" key="14">
    <source>
        <dbReference type="Proteomes" id="UP001181693"/>
    </source>
</evidence>
<feature type="transmembrane region" description="Helical" evidence="11">
    <location>
        <begin position="270"/>
        <end position="290"/>
    </location>
</feature>
<evidence type="ECO:0000256" key="3">
    <source>
        <dbReference type="ARBA" id="ARBA00022692"/>
    </source>
</evidence>
<dbReference type="AlphaFoldDB" id="A0AAV3AF15"/>
<evidence type="ECO:0000256" key="2">
    <source>
        <dbReference type="ARBA" id="ARBA00022475"/>
    </source>
</evidence>
<organism evidence="13 14">
    <name type="scientific">Pyxicephalus adspersus</name>
    <name type="common">African bullfrog</name>
    <dbReference type="NCBI Taxonomy" id="30357"/>
    <lineage>
        <taxon>Eukaryota</taxon>
        <taxon>Metazoa</taxon>
        <taxon>Chordata</taxon>
        <taxon>Craniata</taxon>
        <taxon>Vertebrata</taxon>
        <taxon>Euteleostomi</taxon>
        <taxon>Amphibia</taxon>
        <taxon>Batrachia</taxon>
        <taxon>Anura</taxon>
        <taxon>Neobatrachia</taxon>
        <taxon>Ranoidea</taxon>
        <taxon>Pyxicephalidae</taxon>
        <taxon>Pyxicephalinae</taxon>
        <taxon>Pyxicephalus</taxon>
    </lineage>
</organism>
<feature type="transmembrane region" description="Helical" evidence="11">
    <location>
        <begin position="240"/>
        <end position="258"/>
    </location>
</feature>
<evidence type="ECO:0000256" key="5">
    <source>
        <dbReference type="ARBA" id="ARBA00022989"/>
    </source>
</evidence>
<name>A0AAV3AF15_PYXAD</name>
<feature type="transmembrane region" description="Helical" evidence="11">
    <location>
        <begin position="140"/>
        <end position="162"/>
    </location>
</feature>
<comment type="caution">
    <text evidence="13">The sequence shown here is derived from an EMBL/GenBank/DDBJ whole genome shotgun (WGS) entry which is preliminary data.</text>
</comment>
<protein>
    <recommendedName>
        <fullName evidence="11">Olfactory receptor</fullName>
    </recommendedName>
</protein>
<evidence type="ECO:0000256" key="6">
    <source>
        <dbReference type="ARBA" id="ARBA00023040"/>
    </source>
</evidence>
<evidence type="ECO:0000256" key="11">
    <source>
        <dbReference type="RuleBase" id="RU363047"/>
    </source>
</evidence>
<evidence type="ECO:0000256" key="4">
    <source>
        <dbReference type="ARBA" id="ARBA00022725"/>
    </source>
</evidence>
<dbReference type="PRINTS" id="PR00245">
    <property type="entry name" value="OLFACTORYR"/>
</dbReference>
<dbReference type="InterPro" id="IPR017452">
    <property type="entry name" value="GPCR_Rhodpsn_7TM"/>
</dbReference>
<keyword evidence="7 11" id="KW-0472">Membrane</keyword>
<comment type="subcellular location">
    <subcellularLocation>
        <location evidence="1 11">Cell membrane</location>
        <topology evidence="1 11">Multi-pass membrane protein</topology>
    </subcellularLocation>
</comment>
<gene>
    <name evidence="13" type="ORF">GDO54_009934</name>
</gene>
<dbReference type="GO" id="GO:0004930">
    <property type="term" value="F:G protein-coupled receptor activity"/>
    <property type="evidence" value="ECO:0007669"/>
    <property type="project" value="UniProtKB-KW"/>
</dbReference>
<dbReference type="PRINTS" id="PR00237">
    <property type="entry name" value="GPCRRHODOPSN"/>
</dbReference>
<accession>A0AAV3AF15</accession>
<keyword evidence="2 11" id="KW-1003">Cell membrane</keyword>
<dbReference type="EMBL" id="DYDO01000004">
    <property type="protein sequence ID" value="DBA25558.1"/>
    <property type="molecule type" value="Genomic_DNA"/>
</dbReference>
<dbReference type="FunFam" id="1.20.1070.10:FF:000015">
    <property type="entry name" value="Olfactory receptor"/>
    <property type="match status" value="1"/>
</dbReference>
<feature type="transmembrane region" description="Helical" evidence="11">
    <location>
        <begin position="25"/>
        <end position="48"/>
    </location>
</feature>
<dbReference type="PROSITE" id="PS00237">
    <property type="entry name" value="G_PROTEIN_RECEP_F1_1"/>
    <property type="match status" value="1"/>
</dbReference>
<dbReference type="GO" id="GO:0004984">
    <property type="term" value="F:olfactory receptor activity"/>
    <property type="evidence" value="ECO:0007669"/>
    <property type="project" value="InterPro"/>
</dbReference>
<keyword evidence="3 10" id="KW-0812">Transmembrane</keyword>
<dbReference type="Proteomes" id="UP001181693">
    <property type="component" value="Unassembled WGS sequence"/>
</dbReference>
<feature type="domain" description="G-protein coupled receptors family 1 profile" evidence="12">
    <location>
        <begin position="41"/>
        <end position="287"/>
    </location>
</feature>
<evidence type="ECO:0000256" key="10">
    <source>
        <dbReference type="RuleBase" id="RU000688"/>
    </source>
</evidence>
<keyword evidence="4 11" id="KW-0552">Olfaction</keyword>
<feature type="transmembrane region" description="Helical" evidence="11">
    <location>
        <begin position="195"/>
        <end position="219"/>
    </location>
</feature>
<feature type="transmembrane region" description="Helical" evidence="11">
    <location>
        <begin position="91"/>
        <end position="120"/>
    </location>
</feature>
<reference evidence="13" key="1">
    <citation type="thesis" date="2020" institute="ProQuest LLC" country="789 East Eisenhower Parkway, Ann Arbor, MI, USA">
        <title>Comparative Genomics and Chromosome Evolution.</title>
        <authorList>
            <person name="Mudd A.B."/>
        </authorList>
    </citation>
    <scope>NUCLEOTIDE SEQUENCE</scope>
    <source>
        <strain evidence="13">1538</strain>
        <tissue evidence="13">Blood</tissue>
    </source>
</reference>
<keyword evidence="8 10" id="KW-0675">Receptor</keyword>
<dbReference type="InterPro" id="IPR000276">
    <property type="entry name" value="GPCR_Rhodpsn"/>
</dbReference>
<dbReference type="PANTHER" id="PTHR26452">
    <property type="entry name" value="OLFACTORY RECEPTOR"/>
    <property type="match status" value="1"/>
</dbReference>
<keyword evidence="14" id="KW-1185">Reference proteome</keyword>
<proteinExistence type="inferred from homology"/>
<dbReference type="Gene3D" id="1.20.1070.10">
    <property type="entry name" value="Rhodopsin 7-helix transmembrane proteins"/>
    <property type="match status" value="1"/>
</dbReference>
<keyword evidence="9 10" id="KW-0807">Transducer</keyword>
<dbReference type="InterPro" id="IPR000725">
    <property type="entry name" value="Olfact_rcpt"/>
</dbReference>
<dbReference type="GO" id="GO:0005886">
    <property type="term" value="C:plasma membrane"/>
    <property type="evidence" value="ECO:0007669"/>
    <property type="project" value="UniProtKB-SubCell"/>
</dbReference>
<evidence type="ECO:0000256" key="9">
    <source>
        <dbReference type="ARBA" id="ARBA00023224"/>
    </source>
</evidence>
<evidence type="ECO:0000256" key="1">
    <source>
        <dbReference type="ARBA" id="ARBA00004651"/>
    </source>
</evidence>
<keyword evidence="5 11" id="KW-1133">Transmembrane helix</keyword>
<evidence type="ECO:0000256" key="8">
    <source>
        <dbReference type="ARBA" id="ARBA00023170"/>
    </source>
</evidence>
<dbReference type="PROSITE" id="PS50262">
    <property type="entry name" value="G_PROTEIN_RECEP_F1_2"/>
    <property type="match status" value="1"/>
</dbReference>
<evidence type="ECO:0000256" key="7">
    <source>
        <dbReference type="ARBA" id="ARBA00023136"/>
    </source>
</evidence>
<sequence length="312" mass="35091">MAIKNQTLVTEIILLGFTLDPTINAVLFVLFLTIYIVTIAGNSLIISIILTHSHLHVPMYYFLCMLSVFDLSYSSTAVPRLLADLFSTERIISISGCVIQIYVILLLEGCECLLLAIMAYDRYVAICQPLHYPLLMRWSICYRLTAMIFFLSFMMCIFPSIFTPVVLCGNRINHFMCEILAILTLSCDNISSNEAVIFSISFLSLFFPFILIIISYACILSSVLKIQSAGRAKAFSTCSSHLAVVGLYFGTVMLMYFGPSSQYSTNQEKYSSIFYVIVSPMLNPVIYSLNNREVKETFQKILSKTNSAPLTH</sequence>
<dbReference type="SUPFAM" id="SSF81321">
    <property type="entry name" value="Family A G protein-coupled receptor-like"/>
    <property type="match status" value="1"/>
</dbReference>
<keyword evidence="6 10" id="KW-0297">G-protein coupled receptor</keyword>
<feature type="transmembrane region" description="Helical" evidence="11">
    <location>
        <begin position="60"/>
        <end position="79"/>
    </location>
</feature>
<comment type="similarity">
    <text evidence="10">Belongs to the G-protein coupled receptor 1 family.</text>
</comment>
<keyword evidence="11" id="KW-0716">Sensory transduction</keyword>
<dbReference type="Pfam" id="PF13853">
    <property type="entry name" value="7tm_4"/>
    <property type="match status" value="1"/>
</dbReference>
<evidence type="ECO:0000259" key="12">
    <source>
        <dbReference type="PROSITE" id="PS50262"/>
    </source>
</evidence>